<feature type="compositionally biased region" description="Low complexity" evidence="1">
    <location>
        <begin position="1"/>
        <end position="12"/>
    </location>
</feature>
<feature type="region of interest" description="Disordered" evidence="1">
    <location>
        <begin position="1"/>
        <end position="54"/>
    </location>
</feature>
<sequence>MSSPSSSSSSMPVLKQKRGGGGLHGHRPQPLSLPITSAARPSKRPRVSDDGPGPVIIYEDTPQAVHVRPDEFMAVVQRLTGQQQPDHLQIKTAAAPPVMSTTLPEEETATAAADSVVLTLRETKAPPVDYLSAVLPSPGPGSAGFLLSPGIFLFSPATMQAIHELIS</sequence>
<dbReference type="PANTHER" id="PTHR33143:SF53">
    <property type="entry name" value="OS07G0161900 PROTEIN"/>
    <property type="match status" value="1"/>
</dbReference>
<evidence type="ECO:0000256" key="1">
    <source>
        <dbReference type="SAM" id="MobiDB-lite"/>
    </source>
</evidence>
<keyword evidence="4" id="KW-1185">Reference proteome</keyword>
<feature type="domain" description="VQ" evidence="2">
    <location>
        <begin position="62"/>
        <end position="85"/>
    </location>
</feature>
<organism evidence="3 4">
    <name type="scientific">Eragrostis curvula</name>
    <name type="common">weeping love grass</name>
    <dbReference type="NCBI Taxonomy" id="38414"/>
    <lineage>
        <taxon>Eukaryota</taxon>
        <taxon>Viridiplantae</taxon>
        <taxon>Streptophyta</taxon>
        <taxon>Embryophyta</taxon>
        <taxon>Tracheophyta</taxon>
        <taxon>Spermatophyta</taxon>
        <taxon>Magnoliopsida</taxon>
        <taxon>Liliopsida</taxon>
        <taxon>Poales</taxon>
        <taxon>Poaceae</taxon>
        <taxon>PACMAD clade</taxon>
        <taxon>Chloridoideae</taxon>
        <taxon>Eragrostideae</taxon>
        <taxon>Eragrostidinae</taxon>
        <taxon>Eragrostis</taxon>
    </lineage>
</organism>
<evidence type="ECO:0000259" key="2">
    <source>
        <dbReference type="Pfam" id="PF05678"/>
    </source>
</evidence>
<protein>
    <recommendedName>
        <fullName evidence="2">VQ domain-containing protein</fullName>
    </recommendedName>
</protein>
<dbReference type="Gramene" id="TVU41474">
    <property type="protein sequence ID" value="TVU41474"/>
    <property type="gene ID" value="EJB05_14995"/>
</dbReference>
<gene>
    <name evidence="3" type="ORF">EJB05_14995</name>
</gene>
<dbReference type="EMBL" id="RWGY01000007">
    <property type="protein sequence ID" value="TVU41474.1"/>
    <property type="molecule type" value="Genomic_DNA"/>
</dbReference>
<dbReference type="Pfam" id="PF05678">
    <property type="entry name" value="VQ"/>
    <property type="match status" value="1"/>
</dbReference>
<dbReference type="Proteomes" id="UP000324897">
    <property type="component" value="Chromosome 4"/>
</dbReference>
<accession>A0A5J9W1U6</accession>
<dbReference type="GO" id="GO:0005634">
    <property type="term" value="C:nucleus"/>
    <property type="evidence" value="ECO:0007669"/>
    <property type="project" value="TreeGrafter"/>
</dbReference>
<evidence type="ECO:0000313" key="4">
    <source>
        <dbReference type="Proteomes" id="UP000324897"/>
    </source>
</evidence>
<name>A0A5J9W1U6_9POAL</name>
<evidence type="ECO:0000313" key="3">
    <source>
        <dbReference type="EMBL" id="TVU41474.1"/>
    </source>
</evidence>
<reference evidence="3 4" key="1">
    <citation type="journal article" date="2019" name="Sci. Rep.">
        <title>A high-quality genome of Eragrostis curvula grass provides insights into Poaceae evolution and supports new strategies to enhance forage quality.</title>
        <authorList>
            <person name="Carballo J."/>
            <person name="Santos B.A.C.M."/>
            <person name="Zappacosta D."/>
            <person name="Garbus I."/>
            <person name="Selva J.P."/>
            <person name="Gallo C.A."/>
            <person name="Diaz A."/>
            <person name="Albertini E."/>
            <person name="Caccamo M."/>
            <person name="Echenique V."/>
        </authorList>
    </citation>
    <scope>NUCLEOTIDE SEQUENCE [LARGE SCALE GENOMIC DNA]</scope>
    <source>
        <strain evidence="4">cv. Victoria</strain>
        <tissue evidence="3">Leaf</tissue>
    </source>
</reference>
<feature type="non-terminal residue" evidence="3">
    <location>
        <position position="1"/>
    </location>
</feature>
<dbReference type="InterPro" id="IPR039607">
    <property type="entry name" value="VQ_8/17/18/20/21/25"/>
</dbReference>
<dbReference type="PANTHER" id="PTHR33143">
    <property type="entry name" value="F16F4.1 PROTEIN-RELATED"/>
    <property type="match status" value="1"/>
</dbReference>
<dbReference type="AlphaFoldDB" id="A0A5J9W1U6"/>
<dbReference type="InterPro" id="IPR008889">
    <property type="entry name" value="VQ"/>
</dbReference>
<comment type="caution">
    <text evidence="3">The sequence shown here is derived from an EMBL/GenBank/DDBJ whole genome shotgun (WGS) entry which is preliminary data.</text>
</comment>
<proteinExistence type="predicted"/>
<dbReference type="OrthoDB" id="1518325at2759"/>